<dbReference type="SUPFAM" id="SSF48726">
    <property type="entry name" value="Immunoglobulin"/>
    <property type="match status" value="1"/>
</dbReference>
<gene>
    <name evidence="4" type="primary">LOC114471464</name>
</gene>
<feature type="signal peptide" evidence="2">
    <location>
        <begin position="1"/>
        <end position="16"/>
    </location>
</feature>
<dbReference type="Ensembl" id="ENSGWIT00000047799.1">
    <property type="protein sequence ID" value="ENSGWIP00000044087.1"/>
    <property type="gene ID" value="ENSGWIG00000021947.1"/>
</dbReference>
<keyword evidence="1" id="KW-0472">Membrane</keyword>
<dbReference type="GeneID" id="114471464"/>
<evidence type="ECO:0000313" key="4">
    <source>
        <dbReference type="Ensembl" id="ENSGWIP00000044087.1"/>
    </source>
</evidence>
<keyword evidence="2" id="KW-0732">Signal</keyword>
<dbReference type="InterPro" id="IPR036179">
    <property type="entry name" value="Ig-like_dom_sf"/>
</dbReference>
<name>A0A8C5HHM4_GOUWI</name>
<dbReference type="AlphaFoldDB" id="A0A8C5HHM4"/>
<proteinExistence type="predicted"/>
<dbReference type="SMART" id="SM00409">
    <property type="entry name" value="IG"/>
    <property type="match status" value="1"/>
</dbReference>
<organism evidence="4 5">
    <name type="scientific">Gouania willdenowi</name>
    <name type="common">Blunt-snouted clingfish</name>
    <name type="synonym">Lepadogaster willdenowi</name>
    <dbReference type="NCBI Taxonomy" id="441366"/>
    <lineage>
        <taxon>Eukaryota</taxon>
        <taxon>Metazoa</taxon>
        <taxon>Chordata</taxon>
        <taxon>Craniata</taxon>
        <taxon>Vertebrata</taxon>
        <taxon>Euteleostomi</taxon>
        <taxon>Actinopterygii</taxon>
        <taxon>Neopterygii</taxon>
        <taxon>Teleostei</taxon>
        <taxon>Neoteleostei</taxon>
        <taxon>Acanthomorphata</taxon>
        <taxon>Ovalentaria</taxon>
        <taxon>Blenniimorphae</taxon>
        <taxon>Blenniiformes</taxon>
        <taxon>Gobiesocoidei</taxon>
        <taxon>Gobiesocidae</taxon>
        <taxon>Gobiesocinae</taxon>
        <taxon>Gouania</taxon>
    </lineage>
</organism>
<dbReference type="RefSeq" id="XP_028316096.1">
    <property type="nucleotide sequence ID" value="XM_028460295.1"/>
</dbReference>
<accession>A0A8C5HHM4</accession>
<protein>
    <submittedName>
        <fullName evidence="4">Uncharacterized LOC114471464</fullName>
    </submittedName>
</protein>
<dbReference type="InterPro" id="IPR013106">
    <property type="entry name" value="Ig_V-set"/>
</dbReference>
<dbReference type="Proteomes" id="UP000694680">
    <property type="component" value="Chromosome 10"/>
</dbReference>
<feature type="chain" id="PRO_5033997402" evidence="2">
    <location>
        <begin position="17"/>
        <end position="308"/>
    </location>
</feature>
<dbReference type="InterPro" id="IPR013783">
    <property type="entry name" value="Ig-like_fold"/>
</dbReference>
<evidence type="ECO:0000256" key="1">
    <source>
        <dbReference type="SAM" id="Phobius"/>
    </source>
</evidence>
<keyword evidence="1" id="KW-0812">Transmembrane</keyword>
<feature type="transmembrane region" description="Helical" evidence="1">
    <location>
        <begin position="218"/>
        <end position="241"/>
    </location>
</feature>
<sequence>MQIIFYFVLMLGMCCCSDLTLEQKNVTVGDGVELDCETKKAGTMLWIKLVSGRLPIVFGRSSGFDTFPVRFVTKKEHGAFQLHITKTTIEDTSVYLCIRFVSQDMTFVKGVDLKVKGTRAAPTRDPVPSEHLTTLSYGNRCQPEDTFVCFRSESNTSLNYKQRNHDYLTIRNCVTFQNFTVSDLQRHHCGHHENFGSNSTNNSQAENVCKDSKTDHTVVYLLCGALTLALIVIATLINYIFKLKRILCNNREGAFVQQPILTEDETEEMDEDKVIYCTAIFTPKKDRIREPKITDPAEEIIYSDVRVH</sequence>
<evidence type="ECO:0000313" key="5">
    <source>
        <dbReference type="Proteomes" id="UP000694680"/>
    </source>
</evidence>
<reference evidence="4" key="3">
    <citation type="submission" date="2025-09" db="UniProtKB">
        <authorList>
            <consortium name="Ensembl"/>
        </authorList>
    </citation>
    <scope>IDENTIFICATION</scope>
</reference>
<dbReference type="Gene3D" id="2.60.40.10">
    <property type="entry name" value="Immunoglobulins"/>
    <property type="match status" value="1"/>
</dbReference>
<dbReference type="Pfam" id="PF07686">
    <property type="entry name" value="V-set"/>
    <property type="match status" value="1"/>
</dbReference>
<feature type="domain" description="Immunoglobulin" evidence="3">
    <location>
        <begin position="21"/>
        <end position="116"/>
    </location>
</feature>
<keyword evidence="1" id="KW-1133">Transmembrane helix</keyword>
<reference evidence="4" key="2">
    <citation type="submission" date="2025-08" db="UniProtKB">
        <authorList>
            <consortium name="Ensembl"/>
        </authorList>
    </citation>
    <scope>IDENTIFICATION</scope>
</reference>
<evidence type="ECO:0000259" key="3">
    <source>
        <dbReference type="SMART" id="SM00409"/>
    </source>
</evidence>
<dbReference type="InterPro" id="IPR003599">
    <property type="entry name" value="Ig_sub"/>
</dbReference>
<reference evidence="4" key="1">
    <citation type="submission" date="2020-06" db="EMBL/GenBank/DDBJ databases">
        <authorList>
            <consortium name="Wellcome Sanger Institute Data Sharing"/>
        </authorList>
    </citation>
    <scope>NUCLEOTIDE SEQUENCE [LARGE SCALE GENOMIC DNA]</scope>
</reference>
<evidence type="ECO:0000256" key="2">
    <source>
        <dbReference type="SAM" id="SignalP"/>
    </source>
</evidence>
<keyword evidence="5" id="KW-1185">Reference proteome</keyword>